<proteinExistence type="predicted"/>
<dbReference type="Gene3D" id="3.10.50.40">
    <property type="match status" value="1"/>
</dbReference>
<reference evidence="8 9" key="1">
    <citation type="submission" date="2023-06" db="EMBL/GenBank/DDBJ databases">
        <title>Whole genome sequence of Oscillatoria calcuttensis NRMC-F 0142.</title>
        <authorList>
            <person name="Shakena Fathima T."/>
            <person name="Muralitharan G."/>
            <person name="Thajuddin N."/>
        </authorList>
    </citation>
    <scope>NUCLEOTIDE SEQUENCE [LARGE SCALE GENOMIC DNA]</scope>
    <source>
        <strain evidence="8 9">NRMC-F 0142</strain>
    </source>
</reference>
<evidence type="ECO:0000256" key="3">
    <source>
        <dbReference type="ARBA" id="ARBA00022729"/>
    </source>
</evidence>
<keyword evidence="9" id="KW-1185">Reference proteome</keyword>
<dbReference type="RefSeq" id="WP_286004542.1">
    <property type="nucleotide sequence ID" value="NZ_JASVEJ010000031.1"/>
</dbReference>
<dbReference type="Pfam" id="PF00639">
    <property type="entry name" value="Rotamase"/>
    <property type="match status" value="1"/>
</dbReference>
<evidence type="ECO:0000256" key="1">
    <source>
        <dbReference type="ARBA" id="ARBA00000971"/>
    </source>
</evidence>
<dbReference type="SUPFAM" id="SSF54534">
    <property type="entry name" value="FKBP-like"/>
    <property type="match status" value="1"/>
</dbReference>
<evidence type="ECO:0000313" key="9">
    <source>
        <dbReference type="Proteomes" id="UP001230986"/>
    </source>
</evidence>
<evidence type="ECO:0000313" key="8">
    <source>
        <dbReference type="EMBL" id="MDL5057462.1"/>
    </source>
</evidence>
<dbReference type="EC" id="5.2.1.8" evidence="2"/>
<protein>
    <recommendedName>
        <fullName evidence="2">peptidylprolyl isomerase</fullName>
        <ecNumber evidence="2">5.2.1.8</ecNumber>
    </recommendedName>
</protein>
<accession>A0ABT7LZL6</accession>
<dbReference type="InterPro" id="IPR046357">
    <property type="entry name" value="PPIase_dom_sf"/>
</dbReference>
<dbReference type="EMBL" id="JASVEJ010000031">
    <property type="protein sequence ID" value="MDL5057462.1"/>
    <property type="molecule type" value="Genomic_DNA"/>
</dbReference>
<evidence type="ECO:0000259" key="7">
    <source>
        <dbReference type="PROSITE" id="PS50198"/>
    </source>
</evidence>
<name>A0ABT7LZL6_9CYAN</name>
<sequence length="185" mass="21688">MRQQNTDAGNFVSPFKVEAYYQENIDQFVTPDQIKLRMIFLRKGLFKEEFKTSDGEIVEKDPQLVLAQEILKKLNTGSDFSSLAQAYSEDSKRNDGGDWGWVDKNTLRKEISDVAFRLRPGQISHVIDLDEGYYIIQIENFKKGGTQSLEEVRLQIEGQILQEQRLDQQRKWIDRLKQKSYIKMF</sequence>
<comment type="caution">
    <text evidence="8">The sequence shown here is derived from an EMBL/GenBank/DDBJ whole genome shotgun (WGS) entry which is preliminary data.</text>
</comment>
<evidence type="ECO:0000256" key="6">
    <source>
        <dbReference type="PROSITE-ProRule" id="PRU00278"/>
    </source>
</evidence>
<dbReference type="Proteomes" id="UP001230986">
    <property type="component" value="Unassembled WGS sequence"/>
</dbReference>
<keyword evidence="3" id="KW-0732">Signal</keyword>
<evidence type="ECO:0000256" key="5">
    <source>
        <dbReference type="ARBA" id="ARBA00023235"/>
    </source>
</evidence>
<feature type="domain" description="PpiC" evidence="7">
    <location>
        <begin position="31"/>
        <end position="140"/>
    </location>
</feature>
<comment type="catalytic activity">
    <reaction evidence="1">
        <text>[protein]-peptidylproline (omega=180) = [protein]-peptidylproline (omega=0)</text>
        <dbReference type="Rhea" id="RHEA:16237"/>
        <dbReference type="Rhea" id="RHEA-COMP:10747"/>
        <dbReference type="Rhea" id="RHEA-COMP:10748"/>
        <dbReference type="ChEBI" id="CHEBI:83833"/>
        <dbReference type="ChEBI" id="CHEBI:83834"/>
        <dbReference type="EC" id="5.2.1.8"/>
    </reaction>
</comment>
<dbReference type="PROSITE" id="PS50198">
    <property type="entry name" value="PPIC_PPIASE_2"/>
    <property type="match status" value="1"/>
</dbReference>
<evidence type="ECO:0000256" key="2">
    <source>
        <dbReference type="ARBA" id="ARBA00013194"/>
    </source>
</evidence>
<gene>
    <name evidence="8" type="ORF">QQ055_08325</name>
</gene>
<dbReference type="PANTHER" id="PTHR47245">
    <property type="entry name" value="PEPTIDYLPROLYL ISOMERASE"/>
    <property type="match status" value="1"/>
</dbReference>
<keyword evidence="5 6" id="KW-0413">Isomerase</keyword>
<dbReference type="PANTHER" id="PTHR47245:SF1">
    <property type="entry name" value="FOLDASE PROTEIN PRSA"/>
    <property type="match status" value="1"/>
</dbReference>
<organism evidence="8 9">
    <name type="scientific">Geitlerinema calcuttense NRMC-F 0142</name>
    <dbReference type="NCBI Taxonomy" id="2922238"/>
    <lineage>
        <taxon>Bacteria</taxon>
        <taxon>Bacillati</taxon>
        <taxon>Cyanobacteriota</taxon>
        <taxon>Cyanophyceae</taxon>
        <taxon>Geitlerinematales</taxon>
        <taxon>Geitlerinemataceae</taxon>
        <taxon>Geitlerinema</taxon>
    </lineage>
</organism>
<dbReference type="GO" id="GO:0003755">
    <property type="term" value="F:peptidyl-prolyl cis-trans isomerase activity"/>
    <property type="evidence" value="ECO:0007669"/>
    <property type="project" value="UniProtKB-EC"/>
</dbReference>
<dbReference type="InterPro" id="IPR050245">
    <property type="entry name" value="PrsA_foldase"/>
</dbReference>
<evidence type="ECO:0000256" key="4">
    <source>
        <dbReference type="ARBA" id="ARBA00023110"/>
    </source>
</evidence>
<keyword evidence="4 6" id="KW-0697">Rotamase</keyword>
<dbReference type="InterPro" id="IPR000297">
    <property type="entry name" value="PPIase_PpiC"/>
</dbReference>